<dbReference type="InterPro" id="IPR027443">
    <property type="entry name" value="IPNS-like_sf"/>
</dbReference>
<evidence type="ECO:0000256" key="4">
    <source>
        <dbReference type="RuleBase" id="RU003682"/>
    </source>
</evidence>
<dbReference type="PROSITE" id="PS51471">
    <property type="entry name" value="FE2OG_OXY"/>
    <property type="match status" value="1"/>
</dbReference>
<comment type="similarity">
    <text evidence="1 4">Belongs to the iron/ascorbate-dependent oxidoreductase family.</text>
</comment>
<organism evidence="6 7">
    <name type="scientific">Actinidia rufa</name>
    <dbReference type="NCBI Taxonomy" id="165716"/>
    <lineage>
        <taxon>Eukaryota</taxon>
        <taxon>Viridiplantae</taxon>
        <taxon>Streptophyta</taxon>
        <taxon>Embryophyta</taxon>
        <taxon>Tracheophyta</taxon>
        <taxon>Spermatophyta</taxon>
        <taxon>Magnoliopsida</taxon>
        <taxon>eudicotyledons</taxon>
        <taxon>Gunneridae</taxon>
        <taxon>Pentapetalae</taxon>
        <taxon>asterids</taxon>
        <taxon>Ericales</taxon>
        <taxon>Actinidiaceae</taxon>
        <taxon>Actinidia</taxon>
    </lineage>
</organism>
<evidence type="ECO:0000313" key="6">
    <source>
        <dbReference type="EMBL" id="GFZ01543.1"/>
    </source>
</evidence>
<dbReference type="Pfam" id="PF14226">
    <property type="entry name" value="DIOX_N"/>
    <property type="match status" value="1"/>
</dbReference>
<evidence type="ECO:0000313" key="7">
    <source>
        <dbReference type="Proteomes" id="UP000585474"/>
    </source>
</evidence>
<keyword evidence="4" id="KW-0560">Oxidoreductase</keyword>
<dbReference type="Pfam" id="PF03171">
    <property type="entry name" value="2OG-FeII_Oxy"/>
    <property type="match status" value="1"/>
</dbReference>
<reference evidence="6 7" key="1">
    <citation type="submission" date="2019-07" db="EMBL/GenBank/DDBJ databases">
        <title>De Novo Assembly of kiwifruit Actinidia rufa.</title>
        <authorList>
            <person name="Sugita-Konishi S."/>
            <person name="Sato K."/>
            <person name="Mori E."/>
            <person name="Abe Y."/>
            <person name="Kisaki G."/>
            <person name="Hamano K."/>
            <person name="Suezawa K."/>
            <person name="Otani M."/>
            <person name="Fukuda T."/>
            <person name="Manabe T."/>
            <person name="Gomi K."/>
            <person name="Tabuchi M."/>
            <person name="Akimitsu K."/>
            <person name="Kataoka I."/>
        </authorList>
    </citation>
    <scope>NUCLEOTIDE SEQUENCE [LARGE SCALE GENOMIC DNA]</scope>
    <source>
        <strain evidence="7">cv. Fuchu</strain>
    </source>
</reference>
<dbReference type="PANTHER" id="PTHR47991">
    <property type="entry name" value="OXOGLUTARATE/IRON-DEPENDENT DIOXYGENASE"/>
    <property type="match status" value="1"/>
</dbReference>
<keyword evidence="7" id="KW-1185">Reference proteome</keyword>
<dbReference type="Proteomes" id="UP000585474">
    <property type="component" value="Unassembled WGS sequence"/>
</dbReference>
<name>A0A7J0FS90_9ERIC</name>
<evidence type="ECO:0000256" key="1">
    <source>
        <dbReference type="ARBA" id="ARBA00008056"/>
    </source>
</evidence>
<dbReference type="AlphaFoldDB" id="A0A7J0FS90"/>
<keyword evidence="3 4" id="KW-0408">Iron</keyword>
<dbReference type="GO" id="GO:0046872">
    <property type="term" value="F:metal ion binding"/>
    <property type="evidence" value="ECO:0007669"/>
    <property type="project" value="UniProtKB-KW"/>
</dbReference>
<dbReference type="Gene3D" id="2.60.120.330">
    <property type="entry name" value="B-lactam Antibiotic, Isopenicillin N Synthase, Chain"/>
    <property type="match status" value="2"/>
</dbReference>
<gene>
    <name evidence="6" type="ORF">Acr_15g0001520</name>
</gene>
<dbReference type="SUPFAM" id="SSF51197">
    <property type="entry name" value="Clavaminate synthase-like"/>
    <property type="match status" value="1"/>
</dbReference>
<protein>
    <submittedName>
        <fullName evidence="6">2-oxoglutarate (2OG) and Fe(II)-dependent oxygenase superfamily protein</fullName>
    </submittedName>
</protein>
<dbReference type="EMBL" id="BJWL01000015">
    <property type="protein sequence ID" value="GFZ01543.1"/>
    <property type="molecule type" value="Genomic_DNA"/>
</dbReference>
<dbReference type="InterPro" id="IPR050295">
    <property type="entry name" value="Plant_2OG-oxidoreductases"/>
</dbReference>
<evidence type="ECO:0000259" key="5">
    <source>
        <dbReference type="PROSITE" id="PS51471"/>
    </source>
</evidence>
<feature type="domain" description="Fe2OG dioxygenase" evidence="5">
    <location>
        <begin position="153"/>
        <end position="252"/>
    </location>
</feature>
<evidence type="ECO:0000256" key="3">
    <source>
        <dbReference type="ARBA" id="ARBA00023004"/>
    </source>
</evidence>
<comment type="caution">
    <text evidence="6">The sequence shown here is derived from an EMBL/GenBank/DDBJ whole genome shotgun (WGS) entry which is preliminary data.</text>
</comment>
<accession>A0A7J0FS90</accession>
<sequence>MAMLVSSWSKDIKSLPENYVFPPDQRPKELVAPLYNPPIVDLTKSTDEARQQILEAGRDFGFFQVMNHGISQSLIDEAMDVLLKEFFDMPAEVKARAFTAADSSKRCRLYTSTFQDIVGKYSVEVRKLVLKILDLICEGLGLEQGYFGDELSRIHLLSVNHYPRCPDPSLALGMQRHCDPNVVTILFQGDTNGLHVFNDGKWIGVEPIPNAFIVIIGCQLQIISNNKLKSAEHRVVTNSEVDRTTIGYFIIPSYECFVEPAKNFG</sequence>
<keyword evidence="2 4" id="KW-0479">Metal-binding</keyword>
<dbReference type="OrthoDB" id="406156at2759"/>
<dbReference type="InterPro" id="IPR005123">
    <property type="entry name" value="Oxoglu/Fe-dep_dioxygenase_dom"/>
</dbReference>
<dbReference type="InterPro" id="IPR044861">
    <property type="entry name" value="IPNS-like_FE2OG_OXY"/>
</dbReference>
<proteinExistence type="inferred from homology"/>
<dbReference type="InterPro" id="IPR026992">
    <property type="entry name" value="DIOX_N"/>
</dbReference>
<dbReference type="GO" id="GO:0016705">
    <property type="term" value="F:oxidoreductase activity, acting on paired donors, with incorporation or reduction of molecular oxygen"/>
    <property type="evidence" value="ECO:0007669"/>
    <property type="project" value="UniProtKB-ARBA"/>
</dbReference>
<evidence type="ECO:0000256" key="2">
    <source>
        <dbReference type="ARBA" id="ARBA00022723"/>
    </source>
</evidence>